<dbReference type="InParanoid" id="A0A6L2Q4K4"/>
<dbReference type="AlphaFoldDB" id="A0A6L2Q4K4"/>
<evidence type="ECO:0000313" key="2">
    <source>
        <dbReference type="EMBL" id="GFG39789.1"/>
    </source>
</evidence>
<name>A0A6L2Q4K4_COPFO</name>
<feature type="chain" id="PRO_5026807633" evidence="1">
    <location>
        <begin position="18"/>
        <end position="139"/>
    </location>
</feature>
<reference evidence="3" key="1">
    <citation type="submission" date="2020-01" db="EMBL/GenBank/DDBJ databases">
        <title>Draft genome sequence of the Termite Coptotermes fromosanus.</title>
        <authorList>
            <person name="Itakura S."/>
            <person name="Yosikawa Y."/>
            <person name="Umezawa K."/>
        </authorList>
    </citation>
    <scope>NUCLEOTIDE SEQUENCE [LARGE SCALE GENOMIC DNA]</scope>
</reference>
<sequence>MKFLALCLLLAAGSCLAGVSRSNTYSVFYNSLPDELKNPFLRYQLALAVVEQAARPKASSHPSTDNLLTPEGLGLPETTFSNLKSLNTPPGFSGHLYTVVTQEHGLNFDQVISLIKTRLYCFPNSDFCVDLGDAGSHFG</sequence>
<dbReference type="OrthoDB" id="8185788at2759"/>
<accession>A0A6L2Q4K4</accession>
<gene>
    <name evidence="2" type="ORF">Cfor_06723</name>
</gene>
<evidence type="ECO:0000256" key="1">
    <source>
        <dbReference type="SAM" id="SignalP"/>
    </source>
</evidence>
<evidence type="ECO:0000313" key="3">
    <source>
        <dbReference type="Proteomes" id="UP000502823"/>
    </source>
</evidence>
<dbReference type="EMBL" id="BLKM01001224">
    <property type="protein sequence ID" value="GFG39789.1"/>
    <property type="molecule type" value="Genomic_DNA"/>
</dbReference>
<protein>
    <submittedName>
        <fullName evidence="2">Uncharacterized protein</fullName>
    </submittedName>
</protein>
<organism evidence="2 3">
    <name type="scientific">Coptotermes formosanus</name>
    <name type="common">Formosan subterranean termite</name>
    <dbReference type="NCBI Taxonomy" id="36987"/>
    <lineage>
        <taxon>Eukaryota</taxon>
        <taxon>Metazoa</taxon>
        <taxon>Ecdysozoa</taxon>
        <taxon>Arthropoda</taxon>
        <taxon>Hexapoda</taxon>
        <taxon>Insecta</taxon>
        <taxon>Pterygota</taxon>
        <taxon>Neoptera</taxon>
        <taxon>Polyneoptera</taxon>
        <taxon>Dictyoptera</taxon>
        <taxon>Blattodea</taxon>
        <taxon>Blattoidea</taxon>
        <taxon>Termitoidae</taxon>
        <taxon>Rhinotermitidae</taxon>
        <taxon>Coptotermes</taxon>
    </lineage>
</organism>
<feature type="signal peptide" evidence="1">
    <location>
        <begin position="1"/>
        <end position="17"/>
    </location>
</feature>
<comment type="caution">
    <text evidence="2">The sequence shown here is derived from an EMBL/GenBank/DDBJ whole genome shotgun (WGS) entry which is preliminary data.</text>
</comment>
<proteinExistence type="predicted"/>
<dbReference type="PROSITE" id="PS51257">
    <property type="entry name" value="PROKAR_LIPOPROTEIN"/>
    <property type="match status" value="1"/>
</dbReference>
<keyword evidence="3" id="KW-1185">Reference proteome</keyword>
<keyword evidence="1" id="KW-0732">Signal</keyword>
<dbReference type="Proteomes" id="UP000502823">
    <property type="component" value="Unassembled WGS sequence"/>
</dbReference>